<dbReference type="EMBL" id="KQ235255">
    <property type="protein sequence ID" value="KNA01529.1"/>
    <property type="molecule type" value="Genomic_DNA"/>
</dbReference>
<organism evidence="1 2">
    <name type="scientific">Plasmodium vivax North Korean</name>
    <dbReference type="NCBI Taxonomy" id="1035514"/>
    <lineage>
        <taxon>Eukaryota</taxon>
        <taxon>Sar</taxon>
        <taxon>Alveolata</taxon>
        <taxon>Apicomplexa</taxon>
        <taxon>Aconoidasida</taxon>
        <taxon>Haemosporida</taxon>
        <taxon>Plasmodiidae</taxon>
        <taxon>Plasmodium</taxon>
        <taxon>Plasmodium (Plasmodium)</taxon>
    </lineage>
</organism>
<evidence type="ECO:0000313" key="2">
    <source>
        <dbReference type="Proteomes" id="UP000053239"/>
    </source>
</evidence>
<proteinExistence type="predicted"/>
<reference evidence="1 2" key="1">
    <citation type="submission" date="2011-09" db="EMBL/GenBank/DDBJ databases">
        <title>The Genome Sequence of Plasmodium vivax North Korean.</title>
        <authorList>
            <consortium name="The Broad Institute Genome Sequencing Platform"/>
            <consortium name="The Broad Institute Genome Sequencing Center for Infectious Disease"/>
            <person name="Neafsey D."/>
            <person name="Carlton J."/>
            <person name="Barnwell J."/>
            <person name="Collins W."/>
            <person name="Escalante A."/>
            <person name="Mullikin J."/>
            <person name="Saul A."/>
            <person name="Guigo R."/>
            <person name="Camara F."/>
            <person name="Young S.K."/>
            <person name="Zeng Q."/>
            <person name="Gargeya S."/>
            <person name="Fitzgerald M."/>
            <person name="Haas B."/>
            <person name="Abouelleil A."/>
            <person name="Alvarado L."/>
            <person name="Arachchi H.M."/>
            <person name="Berlin A."/>
            <person name="Brown A."/>
            <person name="Chapman S.B."/>
            <person name="Chen Z."/>
            <person name="Dunbar C."/>
            <person name="Freedman E."/>
            <person name="Gearin G."/>
            <person name="Gellesch M."/>
            <person name="Goldberg J."/>
            <person name="Griggs A."/>
            <person name="Gujja S."/>
            <person name="Heiman D."/>
            <person name="Howarth C."/>
            <person name="Larson L."/>
            <person name="Lui A."/>
            <person name="MacDonald P.J.P."/>
            <person name="Montmayeur A."/>
            <person name="Murphy C."/>
            <person name="Neiman D."/>
            <person name="Pearson M."/>
            <person name="Priest M."/>
            <person name="Roberts A."/>
            <person name="Saif S."/>
            <person name="Shea T."/>
            <person name="Shenoy N."/>
            <person name="Sisk P."/>
            <person name="Stolte C."/>
            <person name="Sykes S."/>
            <person name="Wortman J."/>
            <person name="Nusbaum C."/>
            <person name="Birren B."/>
        </authorList>
    </citation>
    <scope>NUCLEOTIDE SEQUENCE [LARGE SCALE GENOMIC DNA]</scope>
    <source>
        <strain evidence="1 2">North Korean</strain>
    </source>
</reference>
<dbReference type="Proteomes" id="UP000053239">
    <property type="component" value="Unassembled WGS sequence"/>
</dbReference>
<gene>
    <name evidence="1" type="ORF">PVNG_05550</name>
</gene>
<accession>A0A0J9WEZ7</accession>
<protein>
    <submittedName>
        <fullName evidence="1">Uncharacterized protein</fullName>
    </submittedName>
</protein>
<sequence length="317" mass="37458">MPQNNMEDNEVDKWALTYDKYIDLLYQFRSVKNFSSDIVNLDDILAEANFTDTEKKNYYKAFDMLLKHIHQDGVFMNGNNPEACKYINYILYKELQVQHAIKHSYDEKIASLFRKFSEVYGEKYSRKNRCTSNIYSINDQTYNKINALYDVYDKYYKCSFFPDKNVFSGCGTFEDFFFSYDNYMRNTQSKSVEFNEILRNIEQKANAALTKYKIGCEFYNKKPQVHNYLNLPNKIVKEETKEIEHNMSLVQVLSIVKMMTIMKLLDIKDVDPVPVVGVSEEEDTDNESLLDSMEHIQDFSQVFKDLKNGIFQMIKLI</sequence>
<name>A0A0J9WEZ7_PLAVI</name>
<dbReference type="AlphaFoldDB" id="A0A0J9WEZ7"/>
<evidence type="ECO:0000313" key="1">
    <source>
        <dbReference type="EMBL" id="KNA01529.1"/>
    </source>
</evidence>
<dbReference type="OrthoDB" id="10398214at2759"/>